<feature type="compositionally biased region" description="Basic and acidic residues" evidence="1">
    <location>
        <begin position="220"/>
        <end position="241"/>
    </location>
</feature>
<organism evidence="2 3">
    <name type="scientific">Aegilops tauschii subsp. strangulata</name>
    <name type="common">Goatgrass</name>
    <dbReference type="NCBI Taxonomy" id="200361"/>
    <lineage>
        <taxon>Eukaryota</taxon>
        <taxon>Viridiplantae</taxon>
        <taxon>Streptophyta</taxon>
        <taxon>Embryophyta</taxon>
        <taxon>Tracheophyta</taxon>
        <taxon>Spermatophyta</taxon>
        <taxon>Magnoliopsida</taxon>
        <taxon>Liliopsida</taxon>
        <taxon>Poales</taxon>
        <taxon>Poaceae</taxon>
        <taxon>BOP clade</taxon>
        <taxon>Pooideae</taxon>
        <taxon>Triticodae</taxon>
        <taxon>Triticeae</taxon>
        <taxon>Triticinae</taxon>
        <taxon>Aegilops</taxon>
    </lineage>
</organism>
<evidence type="ECO:0000256" key="1">
    <source>
        <dbReference type="SAM" id="MobiDB-lite"/>
    </source>
</evidence>
<dbReference type="EnsemblPlants" id="AET7Gv20768000.1">
    <property type="protein sequence ID" value="AET7Gv20768000.1"/>
    <property type="gene ID" value="AET7Gv20768000"/>
</dbReference>
<feature type="compositionally biased region" description="Basic residues" evidence="1">
    <location>
        <begin position="55"/>
        <end position="69"/>
    </location>
</feature>
<dbReference type="Proteomes" id="UP000015105">
    <property type="component" value="Chromosome 7D"/>
</dbReference>
<feature type="region of interest" description="Disordered" evidence="1">
    <location>
        <begin position="171"/>
        <end position="244"/>
    </location>
</feature>
<feature type="compositionally biased region" description="Pro residues" evidence="1">
    <location>
        <begin position="172"/>
        <end position="183"/>
    </location>
</feature>
<accession>A0A453RZM8</accession>
<feature type="region of interest" description="Disordered" evidence="1">
    <location>
        <begin position="37"/>
        <end position="69"/>
    </location>
</feature>
<sequence length="259" mass="28371">MNRHNAITKLSERSFILTASAPTLPVKISARSKIMAPRVPGREGGGARAGEARRRGERRRRAQGRRAHAHLGRAIQSHLILLPASISTPPPLHQPLVITHLLEPAPPPTASGRRLGVVGGVVEGSRMGEWRGGAAPAAVREEEVGAHRGCLRAHAPRIWLLRHRLVLLLTHLPPPSPRSPRSPRPARWRRRGEERSRRPWPPPPHASVSSLSSLSTSRDPPTRTDRERRGPGGGNRDEGRGRTRCCPPCRFSFFSGCAA</sequence>
<reference evidence="2" key="5">
    <citation type="journal article" date="2021" name="G3 (Bethesda)">
        <title>Aegilops tauschii genome assembly Aet v5.0 features greater sequence contiguity and improved annotation.</title>
        <authorList>
            <person name="Wang L."/>
            <person name="Zhu T."/>
            <person name="Rodriguez J.C."/>
            <person name="Deal K.R."/>
            <person name="Dubcovsky J."/>
            <person name="McGuire P.E."/>
            <person name="Lux T."/>
            <person name="Spannagl M."/>
            <person name="Mayer K.F.X."/>
            <person name="Baldrich P."/>
            <person name="Meyers B.C."/>
            <person name="Huo N."/>
            <person name="Gu Y.Q."/>
            <person name="Zhou H."/>
            <person name="Devos K.M."/>
            <person name="Bennetzen J.L."/>
            <person name="Unver T."/>
            <person name="Budak H."/>
            <person name="Gulick P.J."/>
            <person name="Galiba G."/>
            <person name="Kalapos B."/>
            <person name="Nelson D.R."/>
            <person name="Li P."/>
            <person name="You F.M."/>
            <person name="Luo M.C."/>
            <person name="Dvorak J."/>
        </authorList>
    </citation>
    <scope>NUCLEOTIDE SEQUENCE [LARGE SCALE GENOMIC DNA]</scope>
    <source>
        <strain evidence="2">cv. AL8/78</strain>
    </source>
</reference>
<evidence type="ECO:0000313" key="2">
    <source>
        <dbReference type="EnsemblPlants" id="AET7Gv20768000.1"/>
    </source>
</evidence>
<keyword evidence="3" id="KW-1185">Reference proteome</keyword>
<dbReference type="AlphaFoldDB" id="A0A453RZM8"/>
<protein>
    <submittedName>
        <fullName evidence="2">Uncharacterized protein</fullName>
    </submittedName>
</protein>
<evidence type="ECO:0000313" key="3">
    <source>
        <dbReference type="Proteomes" id="UP000015105"/>
    </source>
</evidence>
<reference evidence="3" key="2">
    <citation type="journal article" date="2017" name="Nat. Plants">
        <title>The Aegilops tauschii genome reveals multiple impacts of transposons.</title>
        <authorList>
            <person name="Zhao G."/>
            <person name="Zou C."/>
            <person name="Li K."/>
            <person name="Wang K."/>
            <person name="Li T."/>
            <person name="Gao L."/>
            <person name="Zhang X."/>
            <person name="Wang H."/>
            <person name="Yang Z."/>
            <person name="Liu X."/>
            <person name="Jiang W."/>
            <person name="Mao L."/>
            <person name="Kong X."/>
            <person name="Jiao Y."/>
            <person name="Jia J."/>
        </authorList>
    </citation>
    <scope>NUCLEOTIDE SEQUENCE [LARGE SCALE GENOMIC DNA]</scope>
    <source>
        <strain evidence="3">cv. AL8/78</strain>
    </source>
</reference>
<proteinExistence type="predicted"/>
<reference evidence="2" key="3">
    <citation type="journal article" date="2017" name="Nature">
        <title>Genome sequence of the progenitor of the wheat D genome Aegilops tauschii.</title>
        <authorList>
            <person name="Luo M.C."/>
            <person name="Gu Y.Q."/>
            <person name="Puiu D."/>
            <person name="Wang H."/>
            <person name="Twardziok S.O."/>
            <person name="Deal K.R."/>
            <person name="Huo N."/>
            <person name="Zhu T."/>
            <person name="Wang L."/>
            <person name="Wang Y."/>
            <person name="McGuire P.E."/>
            <person name="Liu S."/>
            <person name="Long H."/>
            <person name="Ramasamy R.K."/>
            <person name="Rodriguez J.C."/>
            <person name="Van S.L."/>
            <person name="Yuan L."/>
            <person name="Wang Z."/>
            <person name="Xia Z."/>
            <person name="Xiao L."/>
            <person name="Anderson O.D."/>
            <person name="Ouyang S."/>
            <person name="Liang Y."/>
            <person name="Zimin A.V."/>
            <person name="Pertea G."/>
            <person name="Qi P."/>
            <person name="Bennetzen J.L."/>
            <person name="Dai X."/>
            <person name="Dawson M.W."/>
            <person name="Muller H.G."/>
            <person name="Kugler K."/>
            <person name="Rivarola-Duarte L."/>
            <person name="Spannagl M."/>
            <person name="Mayer K.F.X."/>
            <person name="Lu F.H."/>
            <person name="Bevan M.W."/>
            <person name="Leroy P."/>
            <person name="Li P."/>
            <person name="You F.M."/>
            <person name="Sun Q."/>
            <person name="Liu Z."/>
            <person name="Lyons E."/>
            <person name="Wicker T."/>
            <person name="Salzberg S.L."/>
            <person name="Devos K.M."/>
            <person name="Dvorak J."/>
        </authorList>
    </citation>
    <scope>NUCLEOTIDE SEQUENCE [LARGE SCALE GENOMIC DNA]</scope>
    <source>
        <strain evidence="2">cv. AL8/78</strain>
    </source>
</reference>
<feature type="compositionally biased region" description="Low complexity" evidence="1">
    <location>
        <begin position="206"/>
        <end position="219"/>
    </location>
</feature>
<reference evidence="3" key="1">
    <citation type="journal article" date="2014" name="Science">
        <title>Ancient hybridizations among the ancestral genomes of bread wheat.</title>
        <authorList>
            <consortium name="International Wheat Genome Sequencing Consortium,"/>
            <person name="Marcussen T."/>
            <person name="Sandve S.R."/>
            <person name="Heier L."/>
            <person name="Spannagl M."/>
            <person name="Pfeifer M."/>
            <person name="Jakobsen K.S."/>
            <person name="Wulff B.B."/>
            <person name="Steuernagel B."/>
            <person name="Mayer K.F."/>
            <person name="Olsen O.A."/>
        </authorList>
    </citation>
    <scope>NUCLEOTIDE SEQUENCE [LARGE SCALE GENOMIC DNA]</scope>
    <source>
        <strain evidence="3">cv. AL8/78</strain>
    </source>
</reference>
<reference evidence="2" key="4">
    <citation type="submission" date="2019-03" db="UniProtKB">
        <authorList>
            <consortium name="EnsemblPlants"/>
        </authorList>
    </citation>
    <scope>IDENTIFICATION</scope>
</reference>
<dbReference type="Gramene" id="AET7Gv20768000.1">
    <property type="protein sequence ID" value="AET7Gv20768000.1"/>
    <property type="gene ID" value="AET7Gv20768000"/>
</dbReference>
<name>A0A453RZM8_AEGTS</name>